<dbReference type="InterPro" id="IPR001638">
    <property type="entry name" value="Solute-binding_3/MltF_N"/>
</dbReference>
<evidence type="ECO:0000259" key="4">
    <source>
        <dbReference type="SMART" id="SM00062"/>
    </source>
</evidence>
<keyword evidence="6" id="KW-1185">Reference proteome</keyword>
<name>A0A2V1IYL2_9BACT</name>
<dbReference type="SUPFAM" id="SSF53955">
    <property type="entry name" value="Lysozyme-like"/>
    <property type="match status" value="1"/>
</dbReference>
<dbReference type="SMART" id="SM00062">
    <property type="entry name" value="PBPb"/>
    <property type="match status" value="1"/>
</dbReference>
<gene>
    <name evidence="5" type="ORF">C5O25_05640</name>
</gene>
<organism evidence="5 6">
    <name type="scientific">Paramuribaculum intestinale</name>
    <dbReference type="NCBI Taxonomy" id="2094151"/>
    <lineage>
        <taxon>Bacteria</taxon>
        <taxon>Pseudomonadati</taxon>
        <taxon>Bacteroidota</taxon>
        <taxon>Bacteroidia</taxon>
        <taxon>Bacteroidales</taxon>
        <taxon>Muribaculaceae</taxon>
        <taxon>Paramuribaculum</taxon>
    </lineage>
</organism>
<dbReference type="InterPro" id="IPR008258">
    <property type="entry name" value="Transglycosylase_SLT_dom_1"/>
</dbReference>
<comment type="caution">
    <text evidence="5">The sequence shown here is derived from an EMBL/GenBank/DDBJ whole genome shotgun (WGS) entry which is preliminary data.</text>
</comment>
<dbReference type="Gene3D" id="3.40.190.10">
    <property type="entry name" value="Periplasmic binding protein-like II"/>
    <property type="match status" value="2"/>
</dbReference>
<dbReference type="SUPFAM" id="SSF53850">
    <property type="entry name" value="Periplasmic binding protein-like II"/>
    <property type="match status" value="1"/>
</dbReference>
<feature type="domain" description="Solute-binding protein family 3/N-terminal" evidence="4">
    <location>
        <begin position="59"/>
        <end position="287"/>
    </location>
</feature>
<keyword evidence="3" id="KW-0472">Membrane</keyword>
<dbReference type="Proteomes" id="UP000244925">
    <property type="component" value="Unassembled WGS sequence"/>
</dbReference>
<evidence type="ECO:0000256" key="2">
    <source>
        <dbReference type="ARBA" id="ARBA00022729"/>
    </source>
</evidence>
<dbReference type="CDD" id="cd01009">
    <property type="entry name" value="PBP2_YfhD_N"/>
    <property type="match status" value="1"/>
</dbReference>
<evidence type="ECO:0000256" key="1">
    <source>
        <dbReference type="ARBA" id="ARBA00004339"/>
    </source>
</evidence>
<dbReference type="CDD" id="cd13403">
    <property type="entry name" value="MLTF-like"/>
    <property type="match status" value="1"/>
</dbReference>
<accession>A0A2V1IYL2</accession>
<comment type="subcellular location">
    <subcellularLocation>
        <location evidence="1">Cell outer membrane</location>
        <topology evidence="1">Peripheral membrane protein</topology>
    </subcellularLocation>
</comment>
<dbReference type="GO" id="GO:0009279">
    <property type="term" value="C:cell outer membrane"/>
    <property type="evidence" value="ECO:0007669"/>
    <property type="project" value="UniProtKB-SubCell"/>
</dbReference>
<dbReference type="AlphaFoldDB" id="A0A2V1IYL2"/>
<dbReference type="PANTHER" id="PTHR35936:SF32">
    <property type="entry name" value="MEMBRANE-BOUND LYTIC MUREIN TRANSGLYCOSYLASE F"/>
    <property type="match status" value="1"/>
</dbReference>
<protein>
    <submittedName>
        <fullName evidence="5">Lytic transglycosylase F</fullName>
    </submittedName>
</protein>
<evidence type="ECO:0000313" key="5">
    <source>
        <dbReference type="EMBL" id="PWB08077.1"/>
    </source>
</evidence>
<evidence type="ECO:0000256" key="3">
    <source>
        <dbReference type="ARBA" id="ARBA00023237"/>
    </source>
</evidence>
<proteinExistence type="predicted"/>
<sequence>MNTDQSHSGQATAMYTTRHIAALLAIAATAAIGWLCGCSRGASDTADDSDSLRHRLPDTLRVGTLYSPTSYFIYRQEPMGYDYDMVSRFAADKGMHLSLRIAPSLSRAVEMLDSGLIDLLAYEVPVTGEYRQRVIHCGIENATYQVLVQPKRGKQPLISDVTQLVGREVYVEESSKYLQRLNNLNEELGGGIIIHEVDRDTLITEDLMEMVSKGEIPLTVVDSDIGRLNKTYYNDLDITLQISFPQRSAWGVAVGNQWLADSIDTWSRGEKPRRQQATLLKRYFELSKGSEPGTAAVKIDLSKGVVSPFDHLFRRYASTIGWDWRLLASLSFKESRFDSTVVSWAGARGIMQIMPRTARAYGMTDEAMTDNNANISTAVKILAALDKSLASRVPERSERRKFVVAAYNSGLAHILDAIALAAKYGMNPQVWDGNVEQALLLKSNPEYYNDPVCKYGYFRGRETSSHVSSVFAFYDQVCKNIRQ</sequence>
<dbReference type="EMBL" id="PUBV01000008">
    <property type="protein sequence ID" value="PWB08077.1"/>
    <property type="molecule type" value="Genomic_DNA"/>
</dbReference>
<keyword evidence="2" id="KW-0732">Signal</keyword>
<dbReference type="PANTHER" id="PTHR35936">
    <property type="entry name" value="MEMBRANE-BOUND LYTIC MUREIN TRANSGLYCOSYLASE F"/>
    <property type="match status" value="1"/>
</dbReference>
<dbReference type="Pfam" id="PF01464">
    <property type="entry name" value="SLT"/>
    <property type="match status" value="1"/>
</dbReference>
<dbReference type="RefSeq" id="WP_107035761.1">
    <property type="nucleotide sequence ID" value="NZ_CAOONL010000040.1"/>
</dbReference>
<dbReference type="Gene3D" id="1.10.530.10">
    <property type="match status" value="1"/>
</dbReference>
<reference evidence="6" key="1">
    <citation type="submission" date="2018-02" db="EMBL/GenBank/DDBJ databases">
        <authorList>
            <person name="Clavel T."/>
            <person name="Strowig T."/>
        </authorList>
    </citation>
    <scope>NUCLEOTIDE SEQUENCE [LARGE SCALE GENOMIC DNA]</scope>
    <source>
        <strain evidence="6">DSM 100764</strain>
    </source>
</reference>
<keyword evidence="3" id="KW-0998">Cell outer membrane</keyword>
<dbReference type="InterPro" id="IPR023346">
    <property type="entry name" value="Lysozyme-like_dom_sf"/>
</dbReference>
<evidence type="ECO:0000313" key="6">
    <source>
        <dbReference type="Proteomes" id="UP000244925"/>
    </source>
</evidence>